<evidence type="ECO:0000313" key="3">
    <source>
        <dbReference type="EMBL" id="MDI1487575.1"/>
    </source>
</evidence>
<keyword evidence="4" id="KW-1185">Reference proteome</keyword>
<dbReference type="InterPro" id="IPR029058">
    <property type="entry name" value="AB_hydrolase_fold"/>
</dbReference>
<dbReference type="EMBL" id="JAPUFD010000005">
    <property type="protein sequence ID" value="MDI1487575.1"/>
    <property type="molecule type" value="Genomic_DNA"/>
</dbReference>
<dbReference type="Pfam" id="PF00135">
    <property type="entry name" value="COesterase"/>
    <property type="match status" value="1"/>
</dbReference>
<dbReference type="Gene3D" id="3.40.50.1820">
    <property type="entry name" value="alpha/beta hydrolase"/>
    <property type="match status" value="1"/>
</dbReference>
<feature type="chain" id="PRO_5041205465" description="Carboxylesterase type B domain-containing protein" evidence="1">
    <location>
        <begin position="23"/>
        <end position="567"/>
    </location>
</feature>
<dbReference type="PANTHER" id="PTHR11559">
    <property type="entry name" value="CARBOXYLESTERASE"/>
    <property type="match status" value="1"/>
</dbReference>
<dbReference type="InterPro" id="IPR050309">
    <property type="entry name" value="Type-B_Carboxylest/Lipase"/>
</dbReference>
<dbReference type="SUPFAM" id="SSF53474">
    <property type="entry name" value="alpha/beta-Hydrolases"/>
    <property type="match status" value="1"/>
</dbReference>
<dbReference type="AlphaFoldDB" id="A0AA43TUY6"/>
<name>A0AA43TUY6_9LECA</name>
<sequence length="567" mass="60549">MHLHRPLSALTTIWLYVQRVINQPTVTDANAKITYYGSSADGVEQFQNIFFGQNTGATSRFAPPLPFAYPSGSRVLANAPGNACPQPVVPIAGFEFLFSNVTMQSEDCLNLRIARPAGGSIVGQIYDKFYDPTGLIKQANLAGHPVIYVAINYRLSMLGFASSAALRAAKSENAGLRDQRLGLEWVKANIGCFGGDADRITAFGQSAGGTDISMQYLAYGGARGAPFTRAIMESGTATTQLGIVGNSSTVHTAAVTVKVGCAMDEQDAGSAKALTCLRALPLQTLLDVEIAYAQTTFPPWGFTVFGPVVDGDFFPASPSSLYRSGRFSKNIPMIAGWTHDDPSILTPTTLNSSSSLKALFGATLPAVSPETITDLVSLYPLQDFDAPYAANDQVAREFYQGSRIFRDLLFTCPALAFGAANLAHNATANIRFYEFNQTIFTKLFYTPRNETYLGISHFSETPYVFDELESFGVKDETELGAAARVSRAWSSFAVEGHPGSGFPAWSTAYPDGKAPAGVGGGGDPNARVVLNVLGGVDAGIKTLQLGGSDMQIQRCEFLNGLTAQELV</sequence>
<keyword evidence="1" id="KW-0732">Signal</keyword>
<evidence type="ECO:0000259" key="2">
    <source>
        <dbReference type="Pfam" id="PF00135"/>
    </source>
</evidence>
<evidence type="ECO:0000256" key="1">
    <source>
        <dbReference type="SAM" id="SignalP"/>
    </source>
</evidence>
<organism evidence="3 4">
    <name type="scientific">Ramalina farinacea</name>
    <dbReference type="NCBI Taxonomy" id="258253"/>
    <lineage>
        <taxon>Eukaryota</taxon>
        <taxon>Fungi</taxon>
        <taxon>Dikarya</taxon>
        <taxon>Ascomycota</taxon>
        <taxon>Pezizomycotina</taxon>
        <taxon>Lecanoromycetes</taxon>
        <taxon>OSLEUM clade</taxon>
        <taxon>Lecanoromycetidae</taxon>
        <taxon>Lecanorales</taxon>
        <taxon>Lecanorineae</taxon>
        <taxon>Ramalinaceae</taxon>
        <taxon>Ramalina</taxon>
    </lineage>
</organism>
<dbReference type="Proteomes" id="UP001161017">
    <property type="component" value="Unassembled WGS sequence"/>
</dbReference>
<dbReference type="InterPro" id="IPR002018">
    <property type="entry name" value="CarbesteraseB"/>
</dbReference>
<evidence type="ECO:0000313" key="4">
    <source>
        <dbReference type="Proteomes" id="UP001161017"/>
    </source>
</evidence>
<feature type="signal peptide" evidence="1">
    <location>
        <begin position="1"/>
        <end position="22"/>
    </location>
</feature>
<proteinExistence type="predicted"/>
<protein>
    <recommendedName>
        <fullName evidence="2">Carboxylesterase type B domain-containing protein</fullName>
    </recommendedName>
</protein>
<feature type="domain" description="Carboxylesterase type B" evidence="2">
    <location>
        <begin position="40"/>
        <end position="508"/>
    </location>
</feature>
<gene>
    <name evidence="3" type="ORF">OHK93_006845</name>
</gene>
<comment type="caution">
    <text evidence="3">The sequence shown here is derived from an EMBL/GenBank/DDBJ whole genome shotgun (WGS) entry which is preliminary data.</text>
</comment>
<reference evidence="3" key="1">
    <citation type="journal article" date="2023" name="Genome Biol. Evol.">
        <title>First Whole Genome Sequence and Flow Cytometry Genome Size Data for the Lichen-Forming Fungus Ramalina farinacea (Ascomycota).</title>
        <authorList>
            <person name="Llewellyn T."/>
            <person name="Mian S."/>
            <person name="Hill R."/>
            <person name="Leitch I.J."/>
            <person name="Gaya E."/>
        </authorList>
    </citation>
    <scope>NUCLEOTIDE SEQUENCE</scope>
    <source>
        <strain evidence="3">LIQ254RAFAR</strain>
    </source>
</reference>
<accession>A0AA43TUY6</accession>